<feature type="compositionally biased region" description="Low complexity" evidence="4">
    <location>
        <begin position="211"/>
        <end position="226"/>
    </location>
</feature>
<evidence type="ECO:0000313" key="7">
    <source>
        <dbReference type="EMBL" id="KAJ3655094.1"/>
    </source>
</evidence>
<evidence type="ECO:0000256" key="1">
    <source>
        <dbReference type="ARBA" id="ARBA00022690"/>
    </source>
</evidence>
<accession>A0AA38IKI8</accession>
<feature type="region of interest" description="Disordered" evidence="4">
    <location>
        <begin position="417"/>
        <end position="436"/>
    </location>
</feature>
<feature type="compositionally biased region" description="Low complexity" evidence="4">
    <location>
        <begin position="303"/>
        <end position="351"/>
    </location>
</feature>
<keyword evidence="2" id="KW-0722">Serine protease inhibitor</keyword>
<dbReference type="Gene3D" id="3.30.497.10">
    <property type="entry name" value="Antithrombin, subunit I, domain 2"/>
    <property type="match status" value="2"/>
</dbReference>
<organism evidence="7 8">
    <name type="scientific">Zophobas morio</name>
    <dbReference type="NCBI Taxonomy" id="2755281"/>
    <lineage>
        <taxon>Eukaryota</taxon>
        <taxon>Metazoa</taxon>
        <taxon>Ecdysozoa</taxon>
        <taxon>Arthropoda</taxon>
        <taxon>Hexapoda</taxon>
        <taxon>Insecta</taxon>
        <taxon>Pterygota</taxon>
        <taxon>Neoptera</taxon>
        <taxon>Endopterygota</taxon>
        <taxon>Coleoptera</taxon>
        <taxon>Polyphaga</taxon>
        <taxon>Cucujiformia</taxon>
        <taxon>Tenebrionidae</taxon>
        <taxon>Zophobas</taxon>
    </lineage>
</organism>
<comment type="caution">
    <text evidence="7">The sequence shown here is derived from an EMBL/GenBank/DDBJ whole genome shotgun (WGS) entry which is preliminary data.</text>
</comment>
<feature type="compositionally biased region" description="Basic and acidic residues" evidence="4">
    <location>
        <begin position="420"/>
        <end position="429"/>
    </location>
</feature>
<keyword evidence="8" id="KW-1185">Reference proteome</keyword>
<name>A0AA38IKI8_9CUCU</name>
<evidence type="ECO:0000313" key="8">
    <source>
        <dbReference type="Proteomes" id="UP001168821"/>
    </source>
</evidence>
<reference evidence="7" key="1">
    <citation type="journal article" date="2023" name="G3 (Bethesda)">
        <title>Whole genome assemblies of Zophobas morio and Tenebrio molitor.</title>
        <authorList>
            <person name="Kaur S."/>
            <person name="Stinson S.A."/>
            <person name="diCenzo G.C."/>
        </authorList>
    </citation>
    <scope>NUCLEOTIDE SEQUENCE</scope>
    <source>
        <strain evidence="7">QUZm001</strain>
    </source>
</reference>
<dbReference type="PROSITE" id="PS00284">
    <property type="entry name" value="SERPIN"/>
    <property type="match status" value="1"/>
</dbReference>
<comment type="similarity">
    <text evidence="3">Belongs to the serpin family.</text>
</comment>
<dbReference type="PANTHER" id="PTHR11461:SF130">
    <property type="entry name" value="SERPIN 85F"/>
    <property type="match status" value="1"/>
</dbReference>
<dbReference type="Pfam" id="PF00079">
    <property type="entry name" value="Serpin"/>
    <property type="match status" value="1"/>
</dbReference>
<dbReference type="InterPro" id="IPR042178">
    <property type="entry name" value="Serpin_sf_1"/>
</dbReference>
<dbReference type="AlphaFoldDB" id="A0AA38IKI8"/>
<dbReference type="EMBL" id="JALNTZ010000004">
    <property type="protein sequence ID" value="KAJ3655094.1"/>
    <property type="molecule type" value="Genomic_DNA"/>
</dbReference>
<dbReference type="GO" id="GO:0005615">
    <property type="term" value="C:extracellular space"/>
    <property type="evidence" value="ECO:0007669"/>
    <property type="project" value="InterPro"/>
</dbReference>
<feature type="region of interest" description="Disordered" evidence="4">
    <location>
        <begin position="193"/>
        <end position="263"/>
    </location>
</feature>
<dbReference type="GO" id="GO:0004867">
    <property type="term" value="F:serine-type endopeptidase inhibitor activity"/>
    <property type="evidence" value="ECO:0007669"/>
    <property type="project" value="UniProtKB-KW"/>
</dbReference>
<feature type="compositionally biased region" description="Polar residues" evidence="4">
    <location>
        <begin position="367"/>
        <end position="388"/>
    </location>
</feature>
<dbReference type="InterPro" id="IPR000215">
    <property type="entry name" value="Serpin_fam"/>
</dbReference>
<dbReference type="Proteomes" id="UP001168821">
    <property type="component" value="Unassembled WGS sequence"/>
</dbReference>
<dbReference type="InterPro" id="IPR023795">
    <property type="entry name" value="Serpin_CS"/>
</dbReference>
<dbReference type="InterPro" id="IPR036186">
    <property type="entry name" value="Serpin_sf"/>
</dbReference>
<dbReference type="PANTHER" id="PTHR11461">
    <property type="entry name" value="SERINE PROTEASE INHIBITOR, SERPIN"/>
    <property type="match status" value="1"/>
</dbReference>
<feature type="compositionally biased region" description="Low complexity" evidence="4">
    <location>
        <begin position="193"/>
        <end position="202"/>
    </location>
</feature>
<feature type="signal peptide" evidence="5">
    <location>
        <begin position="1"/>
        <end position="17"/>
    </location>
</feature>
<feature type="compositionally biased region" description="Polar residues" evidence="4">
    <location>
        <begin position="288"/>
        <end position="302"/>
    </location>
</feature>
<proteinExistence type="inferred from homology"/>
<evidence type="ECO:0000256" key="2">
    <source>
        <dbReference type="ARBA" id="ARBA00022900"/>
    </source>
</evidence>
<keyword evidence="1" id="KW-0646">Protease inhibitor</keyword>
<dbReference type="InterPro" id="IPR023796">
    <property type="entry name" value="Serpin_dom"/>
</dbReference>
<sequence>MFPQVCLFILLFIKCYGYQDSCCSDYNRYRIPQDVMIDVVNNLALKLLAIHNEGNDNNIAISPYGAVSVLVALKEGVRGSAAAEIHRATGIPSDLSVIRIGLRDIHRHLKSYFIPEEGFLSGLTLSHDNVTLNREYEDILRFYGFDINSFNNALYPDFSTTEGITSTTEEVSTTTEVGTTTDVATSTAEMLVATTEQSTTTEKISEKEEMTSTMTSTTESVPTTTENARITRSERPSTITETVPTTSEASTTTHSDLLLSTSTITQTTVEETTTGGNTEASTTLVIETTSSSDILTTPTEQKSTTNLEVTTETTTAQTASETSTTSSQTSTLSLTSTETTEITPSTEEILSQTSTENKIVSEEEVSDSSTIQMSTTQALESSDSSDLNDGSEAESTTEMSTSSTTIVVDSTTNTVQLNDETTKYSDESKNNNTSRRNARSVVDYIIARYYDDHAITQRPPPYNSENDLYFLVNDKYKETNINYMTYDTVLPFHYISHLKTLALRFPLDSSKYYLLLLLPENPKQLNRLICDIRLSSSLKYIIDNLRYTHVKAIIPSFMLKGYVILTSTFQKMGINRVFEPRQADFSPMTSDKGIYVTNIEQAITVNIKNYVDPDTMNNNRYLHRANPVLFKADHPFLYFVIDSEIDVTLMAGKIVNPLNSRIR</sequence>
<dbReference type="SMART" id="SM00093">
    <property type="entry name" value="SERPIN"/>
    <property type="match status" value="1"/>
</dbReference>
<dbReference type="Gene3D" id="2.30.39.10">
    <property type="entry name" value="Alpha-1-antitrypsin, domain 1"/>
    <property type="match status" value="1"/>
</dbReference>
<feature type="compositionally biased region" description="Low complexity" evidence="4">
    <location>
        <begin position="240"/>
        <end position="263"/>
    </location>
</feature>
<evidence type="ECO:0000259" key="6">
    <source>
        <dbReference type="SMART" id="SM00093"/>
    </source>
</evidence>
<keyword evidence="5" id="KW-0732">Signal</keyword>
<evidence type="ECO:0000256" key="5">
    <source>
        <dbReference type="SAM" id="SignalP"/>
    </source>
</evidence>
<dbReference type="InterPro" id="IPR042185">
    <property type="entry name" value="Serpin_sf_2"/>
</dbReference>
<feature type="compositionally biased region" description="Low complexity" evidence="4">
    <location>
        <begin position="393"/>
        <end position="404"/>
    </location>
</feature>
<protein>
    <recommendedName>
        <fullName evidence="6">Serpin domain-containing protein</fullName>
    </recommendedName>
</protein>
<dbReference type="SUPFAM" id="SSF56574">
    <property type="entry name" value="Serpins"/>
    <property type="match status" value="1"/>
</dbReference>
<feature type="chain" id="PRO_5041274966" description="Serpin domain-containing protein" evidence="5">
    <location>
        <begin position="18"/>
        <end position="663"/>
    </location>
</feature>
<evidence type="ECO:0000256" key="4">
    <source>
        <dbReference type="SAM" id="MobiDB-lite"/>
    </source>
</evidence>
<feature type="domain" description="Serpin" evidence="6">
    <location>
        <begin position="45"/>
        <end position="657"/>
    </location>
</feature>
<gene>
    <name evidence="7" type="ORF">Zmor_014236</name>
</gene>
<evidence type="ECO:0000256" key="3">
    <source>
        <dbReference type="RuleBase" id="RU000411"/>
    </source>
</evidence>
<feature type="region of interest" description="Disordered" evidence="4">
    <location>
        <begin position="288"/>
        <end position="404"/>
    </location>
</feature>